<dbReference type="InterPro" id="IPR000169">
    <property type="entry name" value="Pept_cys_AS"/>
</dbReference>
<dbReference type="GO" id="GO:0006508">
    <property type="term" value="P:proteolysis"/>
    <property type="evidence" value="ECO:0007669"/>
    <property type="project" value="UniProtKB-KW"/>
</dbReference>
<keyword evidence="4" id="KW-0325">Glycoprotein</keyword>
<evidence type="ECO:0000256" key="1">
    <source>
        <dbReference type="ARBA" id="ARBA00008455"/>
    </source>
</evidence>
<feature type="domain" description="Granulins" evidence="7">
    <location>
        <begin position="404"/>
        <end position="461"/>
    </location>
</feature>
<dbReference type="Pfam" id="PF00396">
    <property type="entry name" value="Granulin"/>
    <property type="match status" value="1"/>
</dbReference>
<reference evidence="10" key="1">
    <citation type="journal article" date="2007" name="Funct. Plant Biol.">
        <title>Identification and characterisation of acidic and novel basic forms of actinidin, the highly abundant cysteine protease from kiwifruit.</title>
        <authorList>
            <person name="Nieuwenhuizen N."/>
            <person name="Beuning L."/>
            <person name="Sutherland P."/>
            <person name="Sharma N."/>
            <person name="Cooney J."/>
            <person name="Bieleski L."/>
            <person name="Schroeder R."/>
            <person name="MacRae E."/>
            <person name="Atkinson R."/>
        </authorList>
    </citation>
    <scope>NUCLEOTIDE SEQUENCE</scope>
</reference>
<dbReference type="InterPro" id="IPR038765">
    <property type="entry name" value="Papain-like_cys_pep_sf"/>
</dbReference>
<dbReference type="InterPro" id="IPR013201">
    <property type="entry name" value="Prot_inhib_I29"/>
</dbReference>
<keyword evidence="3" id="KW-1015">Disulfide bond</keyword>
<evidence type="ECO:0000259" key="7">
    <source>
        <dbReference type="SMART" id="SM00277"/>
    </source>
</evidence>
<dbReference type="AlphaFoldDB" id="A5HIJ5"/>
<dbReference type="SUPFAM" id="SSF57277">
    <property type="entry name" value="Granulin repeat"/>
    <property type="match status" value="1"/>
</dbReference>
<feature type="domain" description="Peptidase C1A papain C-terminal" evidence="8">
    <location>
        <begin position="147"/>
        <end position="363"/>
    </location>
</feature>
<dbReference type="SMART" id="SM00848">
    <property type="entry name" value="Inhibitor_I29"/>
    <property type="match status" value="1"/>
</dbReference>
<dbReference type="PANTHER" id="PTHR12411">
    <property type="entry name" value="CYSTEINE PROTEASE FAMILY C1-RELATED"/>
    <property type="match status" value="1"/>
</dbReference>
<evidence type="ECO:0000256" key="3">
    <source>
        <dbReference type="ARBA" id="ARBA00023157"/>
    </source>
</evidence>
<dbReference type="SMART" id="SM00277">
    <property type="entry name" value="GRAN"/>
    <property type="match status" value="1"/>
</dbReference>
<dbReference type="InterPro" id="IPR037277">
    <property type="entry name" value="Granulin_sf"/>
</dbReference>
<reference evidence="10" key="2">
    <citation type="submission" date="2007-03" db="EMBL/GenBank/DDBJ databases">
        <authorList>
            <person name="Allan A."/>
            <person name="Atkinson R."/>
            <person name="Beuning L."/>
            <person name="Boldingh H."/>
            <person name="Bowen J."/>
            <person name="Bulley S."/>
            <person name="Crowhurst R."/>
            <person name="Datson P."/>
            <person name="Eckloff R."/>
            <person name="Ferguson R."/>
            <person name="Fraser L."/>
            <person name="Gera E."/>
            <person name="Gleave A."/>
            <person name="Hellens R."/>
            <person name="Janssen B."/>
            <person name="Klages K."/>
            <person name="Ledger S."/>
            <person name="Lo K."/>
            <person name="Laing W."/>
            <person name="MacDiarmid R."/>
            <person name="MacRae E."/>
            <person name="Marsh K."/>
            <person name="Martinus R."/>
            <person name="Matich A."/>
            <person name="Nain B."/>
            <person name="McNeilage M."/>
            <person name="Newcomb R."/>
            <person name="Rassam M."/>
            <person name="Richardson A."/>
            <person name="Rikkerink E."/>
            <person name="Ross G."/>
            <person name="Schaffer R."/>
            <person name="Schroeder R."/>
            <person name="Snowden K."/>
            <person name="Souleyre E."/>
            <person name="Templeton M."/>
            <person name="Walton E."/>
            <person name="Wang M."/>
            <person name="Wang Y."/>
            <person name="Wood M."/>
            <person name="Wu R."/>
            <person name="Yauk Y."/>
        </authorList>
    </citation>
    <scope>NUCLEOTIDE SEQUENCE</scope>
</reference>
<accession>A5HIJ5</accession>
<evidence type="ECO:0000256" key="5">
    <source>
        <dbReference type="SAM" id="MobiDB-lite"/>
    </source>
</evidence>
<dbReference type="GO" id="GO:0008234">
    <property type="term" value="F:cysteine-type peptidase activity"/>
    <property type="evidence" value="ECO:0007669"/>
    <property type="project" value="UniProtKB-KW"/>
</dbReference>
<dbReference type="InterPro" id="IPR000668">
    <property type="entry name" value="Peptidase_C1A_C"/>
</dbReference>
<evidence type="ECO:0000259" key="8">
    <source>
        <dbReference type="SMART" id="SM00645"/>
    </source>
</evidence>
<evidence type="ECO:0000256" key="2">
    <source>
        <dbReference type="ARBA" id="ARBA00022807"/>
    </source>
</evidence>
<evidence type="ECO:0000256" key="6">
    <source>
        <dbReference type="SAM" id="SignalP"/>
    </source>
</evidence>
<feature type="compositionally biased region" description="Pro residues" evidence="5">
    <location>
        <begin position="370"/>
        <end position="399"/>
    </location>
</feature>
<dbReference type="PROSITE" id="PS00139">
    <property type="entry name" value="THIOL_PROTEASE_CYS"/>
    <property type="match status" value="1"/>
</dbReference>
<keyword evidence="6" id="KW-0732">Signal</keyword>
<dbReference type="Gene3D" id="3.90.70.10">
    <property type="entry name" value="Cysteine proteinases"/>
    <property type="match status" value="1"/>
</dbReference>
<keyword evidence="2" id="KW-0788">Thiol protease</keyword>
<feature type="region of interest" description="Disordered" evidence="5">
    <location>
        <begin position="368"/>
        <end position="399"/>
    </location>
</feature>
<feature type="signal peptide" evidence="6">
    <location>
        <begin position="1"/>
        <end position="26"/>
    </location>
</feature>
<dbReference type="CDD" id="cd02248">
    <property type="entry name" value="Peptidase_C1A"/>
    <property type="match status" value="1"/>
</dbReference>
<feature type="domain" description="Cathepsin propeptide inhibitor" evidence="9">
    <location>
        <begin position="51"/>
        <end position="110"/>
    </location>
</feature>
<comment type="similarity">
    <text evidence="1">Belongs to the peptidase C1 family.</text>
</comment>
<feature type="chain" id="PRO_5018691316" evidence="6">
    <location>
        <begin position="27"/>
        <end position="509"/>
    </location>
</feature>
<protein>
    <submittedName>
        <fullName evidence="10">Cysteine protease Cp5</fullName>
    </submittedName>
</protein>
<proteinExistence type="evidence at transcript level"/>
<dbReference type="InterPro" id="IPR000118">
    <property type="entry name" value="Granulin"/>
</dbReference>
<name>A5HIJ5_ACTDE</name>
<dbReference type="SMART" id="SM00645">
    <property type="entry name" value="Pept_C1"/>
    <property type="match status" value="1"/>
</dbReference>
<dbReference type="Pfam" id="PF00112">
    <property type="entry name" value="Peptidase_C1"/>
    <property type="match status" value="1"/>
</dbReference>
<dbReference type="Allergome" id="1">
    <property type="allergen name" value="Act d 1"/>
</dbReference>
<dbReference type="EMBL" id="EF530145">
    <property type="protein sequence ID" value="ABQ10203.1"/>
    <property type="molecule type" value="mRNA"/>
</dbReference>
<organism evidence="10">
    <name type="scientific">Actinidia deliciosa</name>
    <name type="common">Kiwi</name>
    <dbReference type="NCBI Taxonomy" id="3627"/>
    <lineage>
        <taxon>Eukaryota</taxon>
        <taxon>Viridiplantae</taxon>
        <taxon>Streptophyta</taxon>
        <taxon>Embryophyta</taxon>
        <taxon>Tracheophyta</taxon>
        <taxon>Spermatophyta</taxon>
        <taxon>Magnoliopsida</taxon>
        <taxon>eudicotyledons</taxon>
        <taxon>Gunneridae</taxon>
        <taxon>Pentapetalae</taxon>
        <taxon>asterids</taxon>
        <taxon>Ericales</taxon>
        <taxon>Actinidiaceae</taxon>
        <taxon>Actinidia</taxon>
    </lineage>
</organism>
<dbReference type="SUPFAM" id="SSF54001">
    <property type="entry name" value="Cysteine proteinases"/>
    <property type="match status" value="1"/>
</dbReference>
<dbReference type="Gene3D" id="2.10.25.160">
    <property type="entry name" value="Granulin"/>
    <property type="match status" value="1"/>
</dbReference>
<dbReference type="Pfam" id="PF08246">
    <property type="entry name" value="Inhibitor_I29"/>
    <property type="match status" value="1"/>
</dbReference>
<keyword evidence="10" id="KW-0645">Protease</keyword>
<keyword evidence="2" id="KW-0378">Hydrolase</keyword>
<dbReference type="PROSITE" id="PS00639">
    <property type="entry name" value="THIOL_PROTEASE_HIS"/>
    <property type="match status" value="1"/>
</dbReference>
<dbReference type="InterPro" id="IPR013128">
    <property type="entry name" value="Peptidase_C1A"/>
</dbReference>
<evidence type="ECO:0000313" key="10">
    <source>
        <dbReference type="EMBL" id="ABQ10203.1"/>
    </source>
</evidence>
<evidence type="ECO:0000259" key="9">
    <source>
        <dbReference type="SMART" id="SM00848"/>
    </source>
</evidence>
<dbReference type="MEROPS" id="C01.A13"/>
<dbReference type="PRINTS" id="PR00705">
    <property type="entry name" value="PAPAIN"/>
</dbReference>
<dbReference type="InterPro" id="IPR039417">
    <property type="entry name" value="Peptidase_C1A_papain-like"/>
</dbReference>
<evidence type="ECO:0000256" key="4">
    <source>
        <dbReference type="ARBA" id="ARBA00023180"/>
    </source>
</evidence>
<sequence length="509" mass="55842">MGAQNSQLFTLVIFLVWASLTSLISSSLPSEFSIVGRPGESIAEERVVELFKKWTEKHGKVYKHGQEVEKKFQNFRDNLRYVMEKNGERGASGGHLVGLNKFADMSNEEFREVYVSKVKKPTSKRMAIERRRQGKAAAAKAVAACDGPTSLDWRKYGIVTGVKDQGDCGSCWAFSSTGAIEGINALANGDLISLSEQELVDCDSTNDGCEGGYMDYAFEWVMSNGGIDTETDYPYTGEDGTCNTTKEETKAVSIDGYEDVAEEESALFCAVLKQPISVGIDGGAIDFQLYTGGIYDGDCSDDPDDIDHAVLVVGYGAESGEEYWIIKNSWGTDWGMKGYAYIKRNTSKDYGVCAINAMASYPTKESSAPSPYPSPAVPPPPPPPPPPPSPPPPPPPPSPSPTQCGDFSYCAATETCCCIFEFFDYCLIYGCCDYTDAVCCTGTEYCCPHDYPICDIEEGLCLQNDGDFLGVTAKKRKMAKHKYPWTKPEDSAKNHQPLEWKRNRFAAMR</sequence>
<dbReference type="FunFam" id="3.90.70.10:FF:000177">
    <property type="entry name" value="Cysteine proteinase RD21A"/>
    <property type="match status" value="1"/>
</dbReference>
<dbReference type="InterPro" id="IPR025660">
    <property type="entry name" value="Pept_his_AS"/>
</dbReference>